<keyword evidence="3" id="KW-1185">Reference proteome</keyword>
<gene>
    <name evidence="2" type="primary">1</name>
    <name evidence="2" type="ORF">SEA_STILES_1</name>
</gene>
<dbReference type="InterPro" id="IPR057630">
    <property type="entry name" value="Terminase_6"/>
</dbReference>
<dbReference type="KEGG" id="vg:55619408"/>
<reference evidence="2 3" key="1">
    <citation type="submission" date="2019-05" db="EMBL/GenBank/DDBJ databases">
        <authorList>
            <person name="Albert R.M."/>
            <person name="Nur A.I."/>
            <person name="Ayala A."/>
            <person name="Bradley M.S."/>
            <person name="Burch R.E."/>
            <person name="Chen M."/>
            <person name="Dulaney A."/>
            <person name="Kakulamarri P.S."/>
            <person name="Kelly K.U."/>
            <person name="Maynor S.D."/>
            <person name="Perritt S.E."/>
            <person name="Praveen H."/>
            <person name="Slemons D.M."/>
            <person name="Snidow C.R."/>
            <person name="Thalluri S."/>
            <person name="Vyawahare A.K."/>
            <person name="Williams M.R."/>
            <person name="Monti D.L."/>
            <person name="Garlena R.A."/>
            <person name="Russell D.A."/>
            <person name="Pope W.H."/>
            <person name="Jacobs-Sera D."/>
            <person name="Hatfull G.F."/>
        </authorList>
    </citation>
    <scope>NUCLEOTIDE SEQUENCE [LARGE SCALE GENOMIC DNA]</scope>
</reference>
<dbReference type="EMBL" id="MK977710">
    <property type="protein sequence ID" value="QDF20027.1"/>
    <property type="molecule type" value="Genomic_DNA"/>
</dbReference>
<accession>A0A4Y6EPH3</accession>
<dbReference type="RefSeq" id="YP_009848926.1">
    <property type="nucleotide sequence ID" value="NC_048789.1"/>
</dbReference>
<dbReference type="Proteomes" id="UP000320550">
    <property type="component" value="Segment"/>
</dbReference>
<evidence type="ECO:0000259" key="1">
    <source>
        <dbReference type="Pfam" id="PF23931"/>
    </source>
</evidence>
<dbReference type="Pfam" id="PF23931">
    <property type="entry name" value="Terminase_6"/>
    <property type="match status" value="1"/>
</dbReference>
<dbReference type="GeneID" id="55619408"/>
<feature type="domain" description="Terminase small subunit actinomycetes phage-type" evidence="1">
    <location>
        <begin position="26"/>
        <end position="102"/>
    </location>
</feature>
<sequence>MNDVQGWVEAEHIQSEPVTGRMRAHVLEAIEAADHLEITDDAAVELALQLAEIIDNARDSGDPAAFEKTSFGPMPTLHKVLTSLGLNPEGRQKLNLDSGEDNDEW</sequence>
<name>A0A4Y6EPH3_9CAUD</name>
<organism evidence="2 3">
    <name type="scientific">Corynebacterium phage Stiles</name>
    <dbReference type="NCBI Taxonomy" id="2588504"/>
    <lineage>
        <taxon>Viruses</taxon>
        <taxon>Duplodnaviria</taxon>
        <taxon>Heunggongvirae</taxon>
        <taxon>Uroviricota</taxon>
        <taxon>Caudoviricetes</taxon>
        <taxon>Samwavirus</taxon>
        <taxon>Samwavirus stiles</taxon>
    </lineage>
</organism>
<evidence type="ECO:0000313" key="2">
    <source>
        <dbReference type="EMBL" id="QDF20027.1"/>
    </source>
</evidence>
<evidence type="ECO:0000313" key="3">
    <source>
        <dbReference type="Proteomes" id="UP000320550"/>
    </source>
</evidence>
<protein>
    <recommendedName>
        <fullName evidence="1">Terminase small subunit actinomycetes phage-type domain-containing protein</fullName>
    </recommendedName>
</protein>
<proteinExistence type="predicted"/>